<comment type="subcellular location">
    <subcellularLocation>
        <location evidence="9">Cell membrane</location>
        <topology evidence="9">Single-pass membrane protein</topology>
    </subcellularLocation>
    <subcellularLocation>
        <location evidence="1">Membrane</location>
    </subcellularLocation>
</comment>
<dbReference type="RefSeq" id="WP_178348067.1">
    <property type="nucleotide sequence ID" value="NZ_JACRTE010000004.1"/>
</dbReference>
<dbReference type="PANTHER" id="PTHR33910:SF1">
    <property type="entry name" value="PROTEIN TRANSLOCASE SUBUNIT SECE"/>
    <property type="match status" value="1"/>
</dbReference>
<comment type="caution">
    <text evidence="10">The sequence shown here is derived from an EMBL/GenBank/DDBJ whole genome shotgun (WGS) entry which is preliminary data.</text>
</comment>
<dbReference type="InterPro" id="IPR005807">
    <property type="entry name" value="SecE_bac"/>
</dbReference>
<dbReference type="PROSITE" id="PS01067">
    <property type="entry name" value="SECE_SEC61G"/>
    <property type="match status" value="1"/>
</dbReference>
<keyword evidence="4 9" id="KW-0812">Transmembrane</keyword>
<organism evidence="10 11">
    <name type="scientific">Qingrenia yutianensis</name>
    <dbReference type="NCBI Taxonomy" id="2763676"/>
    <lineage>
        <taxon>Bacteria</taxon>
        <taxon>Bacillati</taxon>
        <taxon>Bacillota</taxon>
        <taxon>Clostridia</taxon>
        <taxon>Eubacteriales</taxon>
        <taxon>Oscillospiraceae</taxon>
        <taxon>Qingrenia</taxon>
    </lineage>
</organism>
<proteinExistence type="inferred from homology"/>
<dbReference type="GO" id="GO:0006605">
    <property type="term" value="P:protein targeting"/>
    <property type="evidence" value="ECO:0007669"/>
    <property type="project" value="UniProtKB-UniRule"/>
</dbReference>
<comment type="similarity">
    <text evidence="9">Belongs to the SecE/SEC61-gamma family.</text>
</comment>
<dbReference type="HAMAP" id="MF_00422">
    <property type="entry name" value="SecE"/>
    <property type="match status" value="1"/>
</dbReference>
<evidence type="ECO:0000256" key="9">
    <source>
        <dbReference type="HAMAP-Rule" id="MF_00422"/>
    </source>
</evidence>
<evidence type="ECO:0000256" key="1">
    <source>
        <dbReference type="ARBA" id="ARBA00004370"/>
    </source>
</evidence>
<comment type="function">
    <text evidence="9">Essential subunit of the Sec protein translocation channel SecYEG. Clamps together the 2 halves of SecY. May contact the channel plug during translocation.</text>
</comment>
<evidence type="ECO:0000256" key="2">
    <source>
        <dbReference type="ARBA" id="ARBA00022448"/>
    </source>
</evidence>
<name>A0A926IU13_9FIRM</name>
<evidence type="ECO:0000313" key="11">
    <source>
        <dbReference type="Proteomes" id="UP000647416"/>
    </source>
</evidence>
<dbReference type="GO" id="GO:0005886">
    <property type="term" value="C:plasma membrane"/>
    <property type="evidence" value="ECO:0007669"/>
    <property type="project" value="UniProtKB-SubCell"/>
</dbReference>
<dbReference type="Gene3D" id="1.20.5.1030">
    <property type="entry name" value="Preprotein translocase secy subunit"/>
    <property type="match status" value="1"/>
</dbReference>
<dbReference type="Pfam" id="PF00584">
    <property type="entry name" value="SecE"/>
    <property type="match status" value="1"/>
</dbReference>
<protein>
    <recommendedName>
        <fullName evidence="9">Protein translocase subunit SecE</fullName>
    </recommendedName>
</protein>
<dbReference type="Proteomes" id="UP000647416">
    <property type="component" value="Unassembled WGS sequence"/>
</dbReference>
<feature type="transmembrane region" description="Helical" evidence="9">
    <location>
        <begin position="37"/>
        <end position="58"/>
    </location>
</feature>
<dbReference type="InterPro" id="IPR038379">
    <property type="entry name" value="SecE_sf"/>
</dbReference>
<comment type="subunit">
    <text evidence="9">Component of the Sec protein translocase complex. Heterotrimer consisting of SecY, SecE and SecG subunits. The heterotrimers can form oligomers, although 1 heterotrimer is thought to be able to translocate proteins. Interacts with the ribosome. Interacts with SecDF, and other proteins may be involved. Interacts with SecA.</text>
</comment>
<dbReference type="EMBL" id="JACRTE010000004">
    <property type="protein sequence ID" value="MBC8596278.1"/>
    <property type="molecule type" value="Genomic_DNA"/>
</dbReference>
<keyword evidence="3 9" id="KW-1003">Cell membrane</keyword>
<gene>
    <name evidence="9 10" type="primary">secE</name>
    <name evidence="10" type="ORF">H8706_05270</name>
</gene>
<dbReference type="GO" id="GO:0009306">
    <property type="term" value="P:protein secretion"/>
    <property type="evidence" value="ECO:0007669"/>
    <property type="project" value="UniProtKB-UniRule"/>
</dbReference>
<dbReference type="PANTHER" id="PTHR33910">
    <property type="entry name" value="PROTEIN TRANSLOCASE SUBUNIT SECE"/>
    <property type="match status" value="1"/>
</dbReference>
<evidence type="ECO:0000256" key="5">
    <source>
        <dbReference type="ARBA" id="ARBA00022927"/>
    </source>
</evidence>
<keyword evidence="11" id="KW-1185">Reference proteome</keyword>
<dbReference type="GO" id="GO:0043952">
    <property type="term" value="P:protein transport by the Sec complex"/>
    <property type="evidence" value="ECO:0007669"/>
    <property type="project" value="UniProtKB-UniRule"/>
</dbReference>
<dbReference type="AlphaFoldDB" id="A0A926IU13"/>
<reference evidence="10" key="1">
    <citation type="submission" date="2020-08" db="EMBL/GenBank/DDBJ databases">
        <title>Genome public.</title>
        <authorList>
            <person name="Liu C."/>
            <person name="Sun Q."/>
        </authorList>
    </citation>
    <scope>NUCLEOTIDE SEQUENCE</scope>
    <source>
        <strain evidence="10">NSJ-50</strain>
    </source>
</reference>
<evidence type="ECO:0000256" key="3">
    <source>
        <dbReference type="ARBA" id="ARBA00022475"/>
    </source>
</evidence>
<keyword evidence="5 9" id="KW-0653">Protein transport</keyword>
<keyword evidence="8 9" id="KW-0472">Membrane</keyword>
<evidence type="ECO:0000256" key="4">
    <source>
        <dbReference type="ARBA" id="ARBA00022692"/>
    </source>
</evidence>
<evidence type="ECO:0000313" key="10">
    <source>
        <dbReference type="EMBL" id="MBC8596278.1"/>
    </source>
</evidence>
<dbReference type="NCBIfam" id="TIGR00964">
    <property type="entry name" value="secE_bact"/>
    <property type="match status" value="1"/>
</dbReference>
<dbReference type="InterPro" id="IPR001901">
    <property type="entry name" value="Translocase_SecE/Sec61-g"/>
</dbReference>
<dbReference type="GO" id="GO:0065002">
    <property type="term" value="P:intracellular protein transmembrane transport"/>
    <property type="evidence" value="ECO:0007669"/>
    <property type="project" value="UniProtKB-UniRule"/>
</dbReference>
<keyword evidence="6 9" id="KW-1133">Transmembrane helix</keyword>
<keyword evidence="2 9" id="KW-0813">Transport</keyword>
<dbReference type="GO" id="GO:0008320">
    <property type="term" value="F:protein transmembrane transporter activity"/>
    <property type="evidence" value="ECO:0007669"/>
    <property type="project" value="UniProtKB-UniRule"/>
</dbReference>
<sequence>MAEAVNEKKAKIKKPSKFFKEVKSELKKVVWPSGKQVINNTLIVLALVILVGLFIYGLDSLFQFGLFKFIK</sequence>
<accession>A0A926IU13</accession>
<evidence type="ECO:0000256" key="7">
    <source>
        <dbReference type="ARBA" id="ARBA00023010"/>
    </source>
</evidence>
<evidence type="ECO:0000256" key="8">
    <source>
        <dbReference type="ARBA" id="ARBA00023136"/>
    </source>
</evidence>
<keyword evidence="7 9" id="KW-0811">Translocation</keyword>
<evidence type="ECO:0000256" key="6">
    <source>
        <dbReference type="ARBA" id="ARBA00022989"/>
    </source>
</evidence>